<feature type="compositionally biased region" description="Low complexity" evidence="1">
    <location>
        <begin position="62"/>
        <end position="71"/>
    </location>
</feature>
<sequence>MSGNDERRGSSRGRCFHERHEPYAWHEPTNRPEPCEDDEQHAGNGTVNHRPEDQARPEAGADHAATAADTDLPGAGGEGLTAGRNRLAAVLGGPGAAGPEPGDDEDAGAAPEGLGSDELALRRMLHDTVGGIEPREGTLEYLRRAVPARRARKRQAVIGMAAAALFIGTAIPAFVHVSHRAGDDADPSIAGHATQAQEHSGKGKGDSDSGSSGSAGTSGTTADKEDKDHPKGKDEKDKGEKGEAGGGADPTASAQSASACTAGQLGNGVASEGGPDAAGTVYGTFRVTNTSTTSCTVSSAGSVFAVAQGSADPSRISVLNHVSGDAASALPEPSRNLTSLVLPPKGAYEVKFAWVPSEACSATGGTGGGTGGTGGEEGGGGVPSPDPTPTSSSSTGDDTVITQTEGMSPQLMREEGAADGSVVVSHTPATGSATARATIPNACAGTVYRTGILTAE</sequence>
<protein>
    <recommendedName>
        <fullName evidence="5">DUF4232 domain-containing protein</fullName>
    </recommendedName>
</protein>
<evidence type="ECO:0000256" key="2">
    <source>
        <dbReference type="SAM" id="Phobius"/>
    </source>
</evidence>
<feature type="region of interest" description="Disordered" evidence="1">
    <location>
        <begin position="362"/>
        <end position="401"/>
    </location>
</feature>
<name>A0ABT0ZE22_9ACTN</name>
<feature type="transmembrane region" description="Helical" evidence="2">
    <location>
        <begin position="156"/>
        <end position="175"/>
    </location>
</feature>
<feature type="compositionally biased region" description="Low complexity" evidence="1">
    <location>
        <begin position="208"/>
        <end position="221"/>
    </location>
</feature>
<dbReference type="RefSeq" id="WP_252425115.1">
    <property type="nucleotide sequence ID" value="NZ_JAMWMR010000009.1"/>
</dbReference>
<comment type="caution">
    <text evidence="3">The sequence shown here is derived from an EMBL/GenBank/DDBJ whole genome shotgun (WGS) entry which is preliminary data.</text>
</comment>
<feature type="compositionally biased region" description="Low complexity" evidence="1">
    <location>
        <begin position="249"/>
        <end position="259"/>
    </location>
</feature>
<gene>
    <name evidence="3" type="ORF">NGF19_13595</name>
</gene>
<reference evidence="3 4" key="1">
    <citation type="submission" date="2022-05" db="EMBL/GenBank/DDBJ databases">
        <title>Streptomyces sp. nov. RY43-2 isolated from soil of a peat swamp forest.</title>
        <authorList>
            <person name="Kanchanasin P."/>
            <person name="Tanasupawat S."/>
            <person name="Phongsopitanun W."/>
        </authorList>
    </citation>
    <scope>NUCLEOTIDE SEQUENCE [LARGE SCALE GENOMIC DNA]</scope>
    <source>
        <strain evidence="3 4">RY43-2</strain>
    </source>
</reference>
<evidence type="ECO:0008006" key="5">
    <source>
        <dbReference type="Google" id="ProtNLM"/>
    </source>
</evidence>
<feature type="compositionally biased region" description="Basic and acidic residues" evidence="1">
    <location>
        <begin position="49"/>
        <end position="61"/>
    </location>
</feature>
<evidence type="ECO:0000313" key="4">
    <source>
        <dbReference type="Proteomes" id="UP001523219"/>
    </source>
</evidence>
<feature type="compositionally biased region" description="Basic and acidic residues" evidence="1">
    <location>
        <begin position="222"/>
        <end position="243"/>
    </location>
</feature>
<dbReference type="Proteomes" id="UP001523219">
    <property type="component" value="Unassembled WGS sequence"/>
</dbReference>
<feature type="region of interest" description="Disordered" evidence="1">
    <location>
        <begin position="185"/>
        <end position="259"/>
    </location>
</feature>
<evidence type="ECO:0000313" key="3">
    <source>
        <dbReference type="EMBL" id="MCN9241813.1"/>
    </source>
</evidence>
<proteinExistence type="predicted"/>
<keyword evidence="4" id="KW-1185">Reference proteome</keyword>
<keyword evidence="2" id="KW-0812">Transmembrane</keyword>
<evidence type="ECO:0000256" key="1">
    <source>
        <dbReference type="SAM" id="MobiDB-lite"/>
    </source>
</evidence>
<dbReference type="EMBL" id="JAMWMR010000009">
    <property type="protein sequence ID" value="MCN9241813.1"/>
    <property type="molecule type" value="Genomic_DNA"/>
</dbReference>
<feature type="compositionally biased region" description="Low complexity" evidence="1">
    <location>
        <begin position="389"/>
        <end position="400"/>
    </location>
</feature>
<feature type="compositionally biased region" description="Basic and acidic residues" evidence="1">
    <location>
        <begin position="1"/>
        <end position="34"/>
    </location>
</feature>
<keyword evidence="2" id="KW-1133">Transmembrane helix</keyword>
<accession>A0ABT0ZE22</accession>
<feature type="compositionally biased region" description="Gly residues" evidence="1">
    <location>
        <begin position="364"/>
        <end position="382"/>
    </location>
</feature>
<keyword evidence="2" id="KW-0472">Membrane</keyword>
<feature type="region of interest" description="Disordered" evidence="1">
    <location>
        <begin position="1"/>
        <end position="113"/>
    </location>
</feature>
<organism evidence="3 4">
    <name type="scientific">Streptomyces macrolidinus</name>
    <dbReference type="NCBI Taxonomy" id="2952607"/>
    <lineage>
        <taxon>Bacteria</taxon>
        <taxon>Bacillati</taxon>
        <taxon>Actinomycetota</taxon>
        <taxon>Actinomycetes</taxon>
        <taxon>Kitasatosporales</taxon>
        <taxon>Streptomycetaceae</taxon>
        <taxon>Streptomyces</taxon>
    </lineage>
</organism>